<sequence length="81" mass="9514">MFASQISKILSKEAPRDFLDVYPADQIPKIKKRAALVVNTDPNDKEGSYWLAMYIQDKKTIEFLILTYYLHRYMSPTSHKM</sequence>
<dbReference type="OrthoDB" id="6427852at2759"/>
<reference evidence="1" key="1">
    <citation type="submission" date="2020-08" db="EMBL/GenBank/DDBJ databases">
        <title>Multicomponent nature underlies the extraordinary mechanical properties of spider dragline silk.</title>
        <authorList>
            <person name="Kono N."/>
            <person name="Nakamura H."/>
            <person name="Mori M."/>
            <person name="Yoshida Y."/>
            <person name="Ohtoshi R."/>
            <person name="Malay A.D."/>
            <person name="Moran D.A.P."/>
            <person name="Tomita M."/>
            <person name="Numata K."/>
            <person name="Arakawa K."/>
        </authorList>
    </citation>
    <scope>NUCLEOTIDE SEQUENCE</scope>
</reference>
<dbReference type="EMBL" id="BMAW01090404">
    <property type="protein sequence ID" value="GFS44639.1"/>
    <property type="molecule type" value="Genomic_DNA"/>
</dbReference>
<gene>
    <name evidence="1" type="ORF">NPIL_43511</name>
</gene>
<proteinExistence type="predicted"/>
<dbReference type="Gene3D" id="3.40.395.10">
    <property type="entry name" value="Adenoviral Proteinase, Chain A"/>
    <property type="match status" value="1"/>
</dbReference>
<dbReference type="AlphaFoldDB" id="A0A8X6KF75"/>
<organism evidence="1 2">
    <name type="scientific">Nephila pilipes</name>
    <name type="common">Giant wood spider</name>
    <name type="synonym">Nephila maculata</name>
    <dbReference type="NCBI Taxonomy" id="299642"/>
    <lineage>
        <taxon>Eukaryota</taxon>
        <taxon>Metazoa</taxon>
        <taxon>Ecdysozoa</taxon>
        <taxon>Arthropoda</taxon>
        <taxon>Chelicerata</taxon>
        <taxon>Arachnida</taxon>
        <taxon>Araneae</taxon>
        <taxon>Araneomorphae</taxon>
        <taxon>Entelegynae</taxon>
        <taxon>Araneoidea</taxon>
        <taxon>Nephilidae</taxon>
        <taxon>Nephila</taxon>
    </lineage>
</organism>
<dbReference type="Proteomes" id="UP000887013">
    <property type="component" value="Unassembled WGS sequence"/>
</dbReference>
<evidence type="ECO:0000313" key="1">
    <source>
        <dbReference type="EMBL" id="GFS44639.1"/>
    </source>
</evidence>
<name>A0A8X6KF75_NEPPI</name>
<evidence type="ECO:0000313" key="2">
    <source>
        <dbReference type="Proteomes" id="UP000887013"/>
    </source>
</evidence>
<keyword evidence="2" id="KW-1185">Reference proteome</keyword>
<accession>A0A8X6KF75</accession>
<protein>
    <submittedName>
        <fullName evidence="1">Uncharacterized protein</fullName>
    </submittedName>
</protein>
<comment type="caution">
    <text evidence="1">The sequence shown here is derived from an EMBL/GenBank/DDBJ whole genome shotgun (WGS) entry which is preliminary data.</text>
</comment>